<dbReference type="SUPFAM" id="SSF101960">
    <property type="entry name" value="Stabilizer of iron transporter SufD"/>
    <property type="match status" value="1"/>
</dbReference>
<protein>
    <submittedName>
        <fullName evidence="4">Fe-S cluster assembly protein SufD</fullName>
    </submittedName>
</protein>
<dbReference type="EMBL" id="RPOK01000004">
    <property type="protein sequence ID" value="RPJ65669.1"/>
    <property type="molecule type" value="Genomic_DNA"/>
</dbReference>
<dbReference type="InterPro" id="IPR011542">
    <property type="entry name" value="SUF_FeS_clus_asmbl_SufD"/>
</dbReference>
<evidence type="ECO:0000259" key="2">
    <source>
        <dbReference type="Pfam" id="PF01458"/>
    </source>
</evidence>
<dbReference type="Pfam" id="PF19295">
    <property type="entry name" value="SufBD_N"/>
    <property type="match status" value="1"/>
</dbReference>
<dbReference type="RefSeq" id="WP_124028300.1">
    <property type="nucleotide sequence ID" value="NZ_JBHRSN010000007.1"/>
</dbReference>
<dbReference type="InterPro" id="IPR045595">
    <property type="entry name" value="SufBD_N"/>
</dbReference>
<dbReference type="PANTHER" id="PTHR43575:SF1">
    <property type="entry name" value="PROTEIN ABCI7, CHLOROPLASTIC"/>
    <property type="match status" value="1"/>
</dbReference>
<gene>
    <name evidence="4" type="primary">sufD</name>
    <name evidence="4" type="ORF">DRW07_12675</name>
</gene>
<dbReference type="OrthoDB" id="9768262at2"/>
<proteinExistence type="inferred from homology"/>
<dbReference type="Proteomes" id="UP000275281">
    <property type="component" value="Unassembled WGS sequence"/>
</dbReference>
<evidence type="ECO:0000259" key="3">
    <source>
        <dbReference type="Pfam" id="PF19295"/>
    </source>
</evidence>
<evidence type="ECO:0000313" key="4">
    <source>
        <dbReference type="EMBL" id="RPJ65669.1"/>
    </source>
</evidence>
<evidence type="ECO:0000313" key="5">
    <source>
        <dbReference type="Proteomes" id="UP000275281"/>
    </source>
</evidence>
<name>A0A3N5Y5V3_9ALTE</name>
<evidence type="ECO:0000256" key="1">
    <source>
        <dbReference type="ARBA" id="ARBA00043967"/>
    </source>
</evidence>
<sequence length="420" mass="46764">MSQWLDQVIEQAANLPAEGWLAQQRHMSLAKLKNRRWPSRKTEAWRYTSLSPIEKRQPLTETSDTATVAVPNINGLDCIDLVFSQGQLVSELSSVCLPEGVRVFSLNSADARELADGRFTAIKPERHLFGLINDSLIEAGVVIHIAEGVKVKQPIRIVNVTSGHADNHSRLLVSVAQRASAVIIEHGEGVDDSMNTAFSEFDIAAEASLEHYRFALFTDSALHAGGSHFRLADSSYLNSTILGFGSKLSRLDVDVEYTGENANADINAMYLLAEGENFDFQSCIEHAVPHCTTDEKVRGIVGDKAKANFNGRIHIHRHAQKTLAELNNRNLLLSRGGQINTKPELEIYADDVKCAHGATIAEIEERALYYLLSRGISRSQALIMLNFGFIQELINEINNEAIREWMTELLRTRFARMEVK</sequence>
<organism evidence="4 5">
    <name type="scientific">Alteromonas sediminis</name>
    <dbReference type="NCBI Taxonomy" id="2259342"/>
    <lineage>
        <taxon>Bacteria</taxon>
        <taxon>Pseudomonadati</taxon>
        <taxon>Pseudomonadota</taxon>
        <taxon>Gammaproteobacteria</taxon>
        <taxon>Alteromonadales</taxon>
        <taxon>Alteromonadaceae</taxon>
        <taxon>Alteromonas/Salinimonas group</taxon>
        <taxon>Alteromonas</taxon>
    </lineage>
</organism>
<dbReference type="PANTHER" id="PTHR43575">
    <property type="entry name" value="PROTEIN ABCI7, CHLOROPLASTIC"/>
    <property type="match status" value="1"/>
</dbReference>
<dbReference type="GO" id="GO:0016226">
    <property type="term" value="P:iron-sulfur cluster assembly"/>
    <property type="evidence" value="ECO:0007669"/>
    <property type="project" value="InterPro"/>
</dbReference>
<reference evidence="4 5" key="1">
    <citation type="submission" date="2018-11" db="EMBL/GenBank/DDBJ databases">
        <authorList>
            <person name="Ye M.-Q."/>
            <person name="Du Z.-J."/>
        </authorList>
    </citation>
    <scope>NUCLEOTIDE SEQUENCE [LARGE SCALE GENOMIC DNA]</scope>
    <source>
        <strain evidence="4 5">U0105</strain>
    </source>
</reference>
<dbReference type="InterPro" id="IPR055346">
    <property type="entry name" value="Fe-S_cluster_assembly_SufBD"/>
</dbReference>
<dbReference type="InterPro" id="IPR037284">
    <property type="entry name" value="SUF_FeS_clus_asmbl_SufBD_sf"/>
</dbReference>
<feature type="domain" description="SUF system FeS cluster assembly SufBD core" evidence="2">
    <location>
        <begin position="165"/>
        <end position="389"/>
    </location>
</feature>
<feature type="domain" description="SUF system FeS cluster assembly SufBD N-terminal" evidence="3">
    <location>
        <begin position="20"/>
        <end position="157"/>
    </location>
</feature>
<dbReference type="AlphaFoldDB" id="A0A3N5Y5V3"/>
<accession>A0A3N5Y5V3</accession>
<dbReference type="NCBIfam" id="TIGR01981">
    <property type="entry name" value="sufD"/>
    <property type="match status" value="1"/>
</dbReference>
<dbReference type="InterPro" id="IPR000825">
    <property type="entry name" value="SUF_FeS_clus_asmbl_SufBD_core"/>
</dbReference>
<comment type="similarity">
    <text evidence="1">Belongs to the iron-sulfur cluster assembly SufBD family.</text>
</comment>
<keyword evidence="5" id="KW-1185">Reference proteome</keyword>
<comment type="caution">
    <text evidence="4">The sequence shown here is derived from an EMBL/GenBank/DDBJ whole genome shotgun (WGS) entry which is preliminary data.</text>
</comment>
<dbReference type="Pfam" id="PF01458">
    <property type="entry name" value="SUFBD_core"/>
    <property type="match status" value="1"/>
</dbReference>